<sequence>MGNPPTDNWHPVDKAPIKVDVSGLQDFAKLVHDELTNDFTVNFQQGVQPMLQAIAPFGDGGLQEGKFFREQHQDCVEAIGGLLQDIGMGMDSLSSAATSIYIEYLSGDELSSATLDDVLTAFFPTPGMMTLQQKLDQGDKDGGSDSSDGKTTDVPPKIPQLDPNAPAPHYDPGAGQTIAPGTPGAYTIPADSDHMNQTPTDPLQR</sequence>
<evidence type="ECO:0000313" key="2">
    <source>
        <dbReference type="EMBL" id="GAA5185153.1"/>
    </source>
</evidence>
<evidence type="ECO:0000256" key="1">
    <source>
        <dbReference type="SAM" id="MobiDB-lite"/>
    </source>
</evidence>
<comment type="caution">
    <text evidence="2">The sequence shown here is derived from an EMBL/GenBank/DDBJ whole genome shotgun (WGS) entry which is preliminary data.</text>
</comment>
<keyword evidence="3" id="KW-1185">Reference proteome</keyword>
<proteinExistence type="predicted"/>
<protein>
    <submittedName>
        <fullName evidence="2">Uncharacterized protein</fullName>
    </submittedName>
</protein>
<dbReference type="EMBL" id="BAABJQ010000007">
    <property type="protein sequence ID" value="GAA5185153.1"/>
    <property type="molecule type" value="Genomic_DNA"/>
</dbReference>
<accession>A0ABP9RSL4</accession>
<feature type="region of interest" description="Disordered" evidence="1">
    <location>
        <begin position="133"/>
        <end position="205"/>
    </location>
</feature>
<name>A0ABP9RSL4_9ACTN</name>
<reference evidence="3" key="1">
    <citation type="journal article" date="2019" name="Int. J. Syst. Evol. Microbiol.">
        <title>The Global Catalogue of Microorganisms (GCM) 10K type strain sequencing project: providing services to taxonomists for standard genome sequencing and annotation.</title>
        <authorList>
            <consortium name="The Broad Institute Genomics Platform"/>
            <consortium name="The Broad Institute Genome Sequencing Center for Infectious Disease"/>
            <person name="Wu L."/>
            <person name="Ma J."/>
        </authorList>
    </citation>
    <scope>NUCLEOTIDE SEQUENCE [LARGE SCALE GENOMIC DNA]</scope>
    <source>
        <strain evidence="3">JCM 18304</strain>
    </source>
</reference>
<evidence type="ECO:0000313" key="3">
    <source>
        <dbReference type="Proteomes" id="UP001501570"/>
    </source>
</evidence>
<organism evidence="2 3">
    <name type="scientific">Rugosimonospora acidiphila</name>
    <dbReference type="NCBI Taxonomy" id="556531"/>
    <lineage>
        <taxon>Bacteria</taxon>
        <taxon>Bacillati</taxon>
        <taxon>Actinomycetota</taxon>
        <taxon>Actinomycetes</taxon>
        <taxon>Micromonosporales</taxon>
        <taxon>Micromonosporaceae</taxon>
        <taxon>Rugosimonospora</taxon>
    </lineage>
</organism>
<feature type="compositionally biased region" description="Basic and acidic residues" evidence="1">
    <location>
        <begin position="136"/>
        <end position="151"/>
    </location>
</feature>
<feature type="compositionally biased region" description="Polar residues" evidence="1">
    <location>
        <begin position="195"/>
        <end position="205"/>
    </location>
</feature>
<dbReference type="Proteomes" id="UP001501570">
    <property type="component" value="Unassembled WGS sequence"/>
</dbReference>
<gene>
    <name evidence="2" type="ORF">GCM10023322_28240</name>
</gene>
<dbReference type="RefSeq" id="WP_345629689.1">
    <property type="nucleotide sequence ID" value="NZ_BAABJQ010000007.1"/>
</dbReference>